<dbReference type="Pfam" id="PF10722">
    <property type="entry name" value="YbjN"/>
    <property type="match status" value="1"/>
</dbReference>
<dbReference type="Proteomes" id="UP000707138">
    <property type="component" value="Unassembled WGS sequence"/>
</dbReference>
<name>A0ABS2GJ29_9FIRM</name>
<keyword evidence="2" id="KW-1185">Reference proteome</keyword>
<dbReference type="RefSeq" id="WP_028254534.1">
    <property type="nucleotide sequence ID" value="NZ_CALXQD010000004.1"/>
</dbReference>
<evidence type="ECO:0000313" key="1">
    <source>
        <dbReference type="EMBL" id="MBM6913330.1"/>
    </source>
</evidence>
<evidence type="ECO:0000313" key="2">
    <source>
        <dbReference type="Proteomes" id="UP000707138"/>
    </source>
</evidence>
<reference evidence="1 2" key="1">
    <citation type="journal article" date="2021" name="Sci. Rep.">
        <title>The distribution of antibiotic resistance genes in chicken gut microbiota commensals.</title>
        <authorList>
            <person name="Juricova H."/>
            <person name="Matiasovicova J."/>
            <person name="Kubasova T."/>
            <person name="Cejkova D."/>
            <person name="Rychlik I."/>
        </authorList>
    </citation>
    <scope>NUCLEOTIDE SEQUENCE [LARGE SCALE GENOMIC DNA]</scope>
    <source>
        <strain evidence="1 2">An537</strain>
    </source>
</reference>
<accession>A0ABS2GJ29</accession>
<proteinExistence type="predicted"/>
<comment type="caution">
    <text evidence="1">The sequence shown here is derived from an EMBL/GenBank/DDBJ whole genome shotgun (WGS) entry which is preliminary data.</text>
</comment>
<gene>
    <name evidence="1" type="ORF">H6A01_08355</name>
</gene>
<organism evidence="1 2">
    <name type="scientific">Veillonella magna</name>
    <dbReference type="NCBI Taxonomy" id="464322"/>
    <lineage>
        <taxon>Bacteria</taxon>
        <taxon>Bacillati</taxon>
        <taxon>Bacillota</taxon>
        <taxon>Negativicutes</taxon>
        <taxon>Veillonellales</taxon>
        <taxon>Veillonellaceae</taxon>
        <taxon>Veillonella</taxon>
    </lineage>
</organism>
<dbReference type="InterPro" id="IPR019660">
    <property type="entry name" value="Put_sensory_transdc_reg_YbjN"/>
</dbReference>
<protein>
    <submittedName>
        <fullName evidence="1">YbjN domain-containing protein</fullName>
    </submittedName>
</protein>
<sequence>MNEKAKKFDAFLEERNLQWFTKEEMTDEFNSVVYRGFLEAASQRFPLFIVLDDTVFTMARMIAVSAAVPAERRGQVAEYLSELNGKFKIFKYYIAEDGGVYMDISIPSLVEEFNPELVLYLIGQILLPHVEEYYPQLMEKVWGRKEEEGTVN</sequence>
<dbReference type="EMBL" id="JACJLA010000017">
    <property type="protein sequence ID" value="MBM6913330.1"/>
    <property type="molecule type" value="Genomic_DNA"/>
</dbReference>